<evidence type="ECO:0000313" key="3">
    <source>
        <dbReference type="WBParaSite" id="SCUD_0000672101-mRNA-1"/>
    </source>
</evidence>
<evidence type="ECO:0000313" key="2">
    <source>
        <dbReference type="Proteomes" id="UP000279833"/>
    </source>
</evidence>
<dbReference type="AlphaFoldDB" id="A0A183JVH6"/>
<reference evidence="3" key="1">
    <citation type="submission" date="2016-06" db="UniProtKB">
        <authorList>
            <consortium name="WormBaseParasite"/>
        </authorList>
    </citation>
    <scope>IDENTIFICATION</scope>
</reference>
<reference evidence="1 2" key="2">
    <citation type="submission" date="2018-11" db="EMBL/GenBank/DDBJ databases">
        <authorList>
            <consortium name="Pathogen Informatics"/>
        </authorList>
    </citation>
    <scope>NUCLEOTIDE SEQUENCE [LARGE SCALE GENOMIC DNA]</scope>
    <source>
        <strain evidence="1">Dakar</strain>
        <strain evidence="2">Dakar, Senegal</strain>
    </source>
</reference>
<accession>A0A183JVH6</accession>
<protein>
    <submittedName>
        <fullName evidence="1 3">Uncharacterized protein</fullName>
    </submittedName>
</protein>
<name>A0A183JVH6_9TREM</name>
<sequence>MLIDAHQHNVPVILKELMLPEGFNPVPPSFAIRDDTTELFVLLLTSCMTEMYLQFINNWAVINVMYVRSLLELIEYYQLPPITVLSQHSAYNAESPRQLETLQLCRQDSICTKKGLAHMTLITTQ</sequence>
<organism evidence="3">
    <name type="scientific">Schistosoma curassoni</name>
    <dbReference type="NCBI Taxonomy" id="6186"/>
    <lineage>
        <taxon>Eukaryota</taxon>
        <taxon>Metazoa</taxon>
        <taxon>Spiralia</taxon>
        <taxon>Lophotrochozoa</taxon>
        <taxon>Platyhelminthes</taxon>
        <taxon>Trematoda</taxon>
        <taxon>Digenea</taxon>
        <taxon>Strigeidida</taxon>
        <taxon>Schistosomatoidea</taxon>
        <taxon>Schistosomatidae</taxon>
        <taxon>Schistosoma</taxon>
    </lineage>
</organism>
<dbReference type="Proteomes" id="UP000279833">
    <property type="component" value="Unassembled WGS sequence"/>
</dbReference>
<dbReference type="EMBL" id="UZAK01016469">
    <property type="protein sequence ID" value="VDP06826.1"/>
    <property type="molecule type" value="Genomic_DNA"/>
</dbReference>
<gene>
    <name evidence="1" type="ORF">SCUD_LOCUS6721</name>
</gene>
<proteinExistence type="predicted"/>
<keyword evidence="2" id="KW-1185">Reference proteome</keyword>
<dbReference type="WBParaSite" id="SCUD_0000672101-mRNA-1">
    <property type="protein sequence ID" value="SCUD_0000672101-mRNA-1"/>
    <property type="gene ID" value="SCUD_0000672101"/>
</dbReference>
<evidence type="ECO:0000313" key="1">
    <source>
        <dbReference type="EMBL" id="VDP06826.1"/>
    </source>
</evidence>